<feature type="transmembrane region" description="Helical" evidence="2">
    <location>
        <begin position="131"/>
        <end position="154"/>
    </location>
</feature>
<keyword evidence="2" id="KW-0812">Transmembrane</keyword>
<dbReference type="RefSeq" id="WP_170867005.1">
    <property type="nucleotide sequence ID" value="NZ_FMZM01000005.1"/>
</dbReference>
<gene>
    <name evidence="3" type="ORF">SAMN05421872_10557</name>
</gene>
<organism evidence="3 4">
    <name type="scientific">Nocardioides lianchengensis</name>
    <dbReference type="NCBI Taxonomy" id="1045774"/>
    <lineage>
        <taxon>Bacteria</taxon>
        <taxon>Bacillati</taxon>
        <taxon>Actinomycetota</taxon>
        <taxon>Actinomycetes</taxon>
        <taxon>Propionibacteriales</taxon>
        <taxon>Nocardioidaceae</taxon>
        <taxon>Nocardioides</taxon>
    </lineage>
</organism>
<feature type="region of interest" description="Disordered" evidence="1">
    <location>
        <begin position="168"/>
        <end position="207"/>
    </location>
</feature>
<sequence>MSTRSRARRSFGPVVLLGLGAGALAAVAGSKAWVDWDSDGAVSGQAPLVGYSLSDSAGEVPLAGALALVVLACWGVVLVTRGRVRRAVTVLALVAALGLLVTSLVGWGPAADGIRDAFAQSGLEPDVGRTVWFWVAVVTSLVSVAAAALAVRLVPQWPEMGRRYDAPAAGAVEDRPDAAPEEQSNLELWKALDEGHDPTDRHPDDDH</sequence>
<reference evidence="3 4" key="1">
    <citation type="submission" date="2016-10" db="EMBL/GenBank/DDBJ databases">
        <authorList>
            <person name="de Groot N.N."/>
        </authorList>
    </citation>
    <scope>NUCLEOTIDE SEQUENCE [LARGE SCALE GENOMIC DNA]</scope>
    <source>
        <strain evidence="3 4">CGMCC 4.6858</strain>
    </source>
</reference>
<feature type="compositionally biased region" description="Basic and acidic residues" evidence="1">
    <location>
        <begin position="190"/>
        <end position="207"/>
    </location>
</feature>
<protein>
    <submittedName>
        <fullName evidence="3">Trp region conserved hypothetical membrane protein</fullName>
    </submittedName>
</protein>
<keyword evidence="4" id="KW-1185">Reference proteome</keyword>
<evidence type="ECO:0000256" key="1">
    <source>
        <dbReference type="SAM" id="MobiDB-lite"/>
    </source>
</evidence>
<evidence type="ECO:0000313" key="3">
    <source>
        <dbReference type="EMBL" id="SDC96689.1"/>
    </source>
</evidence>
<dbReference type="Proteomes" id="UP000199034">
    <property type="component" value="Unassembled WGS sequence"/>
</dbReference>
<evidence type="ECO:0000256" key="2">
    <source>
        <dbReference type="SAM" id="Phobius"/>
    </source>
</evidence>
<dbReference type="STRING" id="1045774.SAMN05421872_10557"/>
<evidence type="ECO:0000313" key="4">
    <source>
        <dbReference type="Proteomes" id="UP000199034"/>
    </source>
</evidence>
<accession>A0A1G6QW78</accession>
<feature type="transmembrane region" description="Helical" evidence="2">
    <location>
        <begin position="87"/>
        <end position="111"/>
    </location>
</feature>
<feature type="transmembrane region" description="Helical" evidence="2">
    <location>
        <begin position="60"/>
        <end position="80"/>
    </location>
</feature>
<dbReference type="AlphaFoldDB" id="A0A1G6QW78"/>
<keyword evidence="2" id="KW-1133">Transmembrane helix</keyword>
<dbReference type="InterPro" id="IPR019051">
    <property type="entry name" value="Trp_biosyn_TM_oprn/chp"/>
</dbReference>
<dbReference type="EMBL" id="FMZM01000005">
    <property type="protein sequence ID" value="SDC96689.1"/>
    <property type="molecule type" value="Genomic_DNA"/>
</dbReference>
<proteinExistence type="predicted"/>
<keyword evidence="2" id="KW-0472">Membrane</keyword>
<dbReference type="Pfam" id="PF09534">
    <property type="entry name" value="Trp_oprn_chp"/>
    <property type="match status" value="1"/>
</dbReference>
<name>A0A1G6QW78_9ACTN</name>